<evidence type="ECO:0000256" key="5">
    <source>
        <dbReference type="SAM" id="SignalP"/>
    </source>
</evidence>
<dbReference type="Pfam" id="PF00151">
    <property type="entry name" value="Lipase"/>
    <property type="match status" value="1"/>
</dbReference>
<sequence>MRFFFCVLLVSSCVFWPLETASIGQRVKRQGVIGDPCEAFNVKLGFHSAKLSTIPKGVCGYCCPIKENDVRFYFVDRTHVNGTLVTLQSKGRALGIDPRLPTIIYVHGFLELGISGIAIRTVREGIFNSNIDMNFLVVDWSNLSMGPWYVEAAQNVRYVSEKVATFIWTHLKRKSFRLDTLHVIGFSLGAQVVGLAGKILKSNGLMLPRITALDPAFPLFHIKQPENRVARGDAEFVDVVHTNPGRFGIGEPIGDADFYPNDDRFYQPGCNFDDVINGNRLDDLASCSHERAWGYYSESIANPQAFPATTCRGFRADAKPCHFQVDAYMGYHLTKNVTGQYFLSTNPQKPYGMPADLQMKMKS</sequence>
<evidence type="ECO:0000259" key="6">
    <source>
        <dbReference type="Pfam" id="PF00151"/>
    </source>
</evidence>
<dbReference type="InterPro" id="IPR013818">
    <property type="entry name" value="Lipase"/>
</dbReference>
<keyword evidence="7" id="KW-1185">Reference proteome</keyword>
<dbReference type="PANTHER" id="PTHR11610:SF169">
    <property type="entry name" value="GH15759P-RELATED"/>
    <property type="match status" value="1"/>
</dbReference>
<evidence type="ECO:0000313" key="7">
    <source>
        <dbReference type="Proteomes" id="UP000695000"/>
    </source>
</evidence>
<dbReference type="Proteomes" id="UP000695000">
    <property type="component" value="Unplaced"/>
</dbReference>
<comment type="subcellular location">
    <subcellularLocation>
        <location evidence="1">Secreted</location>
    </subcellularLocation>
</comment>
<dbReference type="InterPro" id="IPR000734">
    <property type="entry name" value="TAG_lipase"/>
</dbReference>
<reference evidence="8" key="1">
    <citation type="submission" date="2025-08" db="UniProtKB">
        <authorList>
            <consortium name="RefSeq"/>
        </authorList>
    </citation>
    <scope>IDENTIFICATION</scope>
    <source>
        <tissue evidence="8">Whole Larva</tissue>
    </source>
</reference>
<dbReference type="PANTHER" id="PTHR11610">
    <property type="entry name" value="LIPASE"/>
    <property type="match status" value="1"/>
</dbReference>
<dbReference type="InterPro" id="IPR029058">
    <property type="entry name" value="AB_hydrolase_fold"/>
</dbReference>
<accession>A0ABM1MMX8</accession>
<organism evidence="7 8">
    <name type="scientific">Nicrophorus vespilloides</name>
    <name type="common">Boreal carrion beetle</name>
    <dbReference type="NCBI Taxonomy" id="110193"/>
    <lineage>
        <taxon>Eukaryota</taxon>
        <taxon>Metazoa</taxon>
        <taxon>Ecdysozoa</taxon>
        <taxon>Arthropoda</taxon>
        <taxon>Hexapoda</taxon>
        <taxon>Insecta</taxon>
        <taxon>Pterygota</taxon>
        <taxon>Neoptera</taxon>
        <taxon>Endopterygota</taxon>
        <taxon>Coleoptera</taxon>
        <taxon>Polyphaga</taxon>
        <taxon>Staphyliniformia</taxon>
        <taxon>Silphidae</taxon>
        <taxon>Nicrophorinae</taxon>
        <taxon>Nicrophorus</taxon>
    </lineage>
</organism>
<dbReference type="PRINTS" id="PR00821">
    <property type="entry name" value="TAGLIPASE"/>
</dbReference>
<proteinExistence type="inferred from homology"/>
<evidence type="ECO:0000256" key="2">
    <source>
        <dbReference type="ARBA" id="ARBA00010701"/>
    </source>
</evidence>
<gene>
    <name evidence="8" type="primary">LOC108562183</name>
</gene>
<comment type="similarity">
    <text evidence="2 4">Belongs to the AB hydrolase superfamily. Lipase family.</text>
</comment>
<evidence type="ECO:0000256" key="4">
    <source>
        <dbReference type="RuleBase" id="RU004262"/>
    </source>
</evidence>
<keyword evidence="3" id="KW-0964">Secreted</keyword>
<evidence type="ECO:0000256" key="1">
    <source>
        <dbReference type="ARBA" id="ARBA00004613"/>
    </source>
</evidence>
<dbReference type="Gene3D" id="3.40.50.1820">
    <property type="entry name" value="alpha/beta hydrolase"/>
    <property type="match status" value="1"/>
</dbReference>
<name>A0ABM1MMX8_NICVS</name>
<dbReference type="RefSeq" id="XP_017775928.1">
    <property type="nucleotide sequence ID" value="XM_017920439.1"/>
</dbReference>
<evidence type="ECO:0000256" key="3">
    <source>
        <dbReference type="ARBA" id="ARBA00022525"/>
    </source>
</evidence>
<evidence type="ECO:0000313" key="8">
    <source>
        <dbReference type="RefSeq" id="XP_017775928.1"/>
    </source>
</evidence>
<protein>
    <submittedName>
        <fullName evidence="8">Lipoprotein lipase-like</fullName>
    </submittedName>
</protein>
<dbReference type="GeneID" id="108562183"/>
<dbReference type="SUPFAM" id="SSF53474">
    <property type="entry name" value="alpha/beta-Hydrolases"/>
    <property type="match status" value="1"/>
</dbReference>
<feature type="chain" id="PRO_5046451365" evidence="5">
    <location>
        <begin position="21"/>
        <end position="363"/>
    </location>
</feature>
<feature type="domain" description="Lipase" evidence="6">
    <location>
        <begin position="66"/>
        <end position="351"/>
    </location>
</feature>
<feature type="signal peptide" evidence="5">
    <location>
        <begin position="1"/>
        <end position="20"/>
    </location>
</feature>
<keyword evidence="5" id="KW-0732">Signal</keyword>